<protein>
    <submittedName>
        <fullName evidence="2">Uncharacterized protein</fullName>
    </submittedName>
</protein>
<dbReference type="AlphaFoldDB" id="A0A518BGS2"/>
<proteinExistence type="predicted"/>
<organism evidence="2 3">
    <name type="scientific">Engelhardtia mirabilis</name>
    <dbReference type="NCBI Taxonomy" id="2528011"/>
    <lineage>
        <taxon>Bacteria</taxon>
        <taxon>Pseudomonadati</taxon>
        <taxon>Planctomycetota</taxon>
        <taxon>Planctomycetia</taxon>
        <taxon>Planctomycetia incertae sedis</taxon>
        <taxon>Engelhardtia</taxon>
    </lineage>
</organism>
<dbReference type="EMBL" id="CP036287">
    <property type="protein sequence ID" value="QDU66123.1"/>
    <property type="molecule type" value="Genomic_DNA"/>
</dbReference>
<sequence length="87" mass="8893">MEIVNKTKRPLKIPLPGGKKLFLVPGKSGQITPKAAEYPPLVKMVEAGEIEITDGGRSVGGGSGTVGGVSPATKNSSGGTIRHIGDR</sequence>
<dbReference type="KEGG" id="pbap:Pla133_11890"/>
<reference evidence="2 3" key="1">
    <citation type="submission" date="2019-02" db="EMBL/GenBank/DDBJ databases">
        <title>Deep-cultivation of Planctomycetes and their phenomic and genomic characterization uncovers novel biology.</title>
        <authorList>
            <person name="Wiegand S."/>
            <person name="Jogler M."/>
            <person name="Boedeker C."/>
            <person name="Pinto D."/>
            <person name="Vollmers J."/>
            <person name="Rivas-Marin E."/>
            <person name="Kohn T."/>
            <person name="Peeters S.H."/>
            <person name="Heuer A."/>
            <person name="Rast P."/>
            <person name="Oberbeckmann S."/>
            <person name="Bunk B."/>
            <person name="Jeske O."/>
            <person name="Meyerdierks A."/>
            <person name="Storesund J.E."/>
            <person name="Kallscheuer N."/>
            <person name="Luecker S."/>
            <person name="Lage O.M."/>
            <person name="Pohl T."/>
            <person name="Merkel B.J."/>
            <person name="Hornburger P."/>
            <person name="Mueller R.-W."/>
            <person name="Bruemmer F."/>
            <person name="Labrenz M."/>
            <person name="Spormann A.M."/>
            <person name="Op den Camp H."/>
            <person name="Overmann J."/>
            <person name="Amann R."/>
            <person name="Jetten M.S.M."/>
            <person name="Mascher T."/>
            <person name="Medema M.H."/>
            <person name="Devos D.P."/>
            <person name="Kaster A.-K."/>
            <person name="Ovreas L."/>
            <person name="Rohde M."/>
            <person name="Galperin M.Y."/>
            <person name="Jogler C."/>
        </authorList>
    </citation>
    <scope>NUCLEOTIDE SEQUENCE [LARGE SCALE GENOMIC DNA]</scope>
    <source>
        <strain evidence="2 3">Pla133</strain>
    </source>
</reference>
<feature type="region of interest" description="Disordered" evidence="1">
    <location>
        <begin position="54"/>
        <end position="87"/>
    </location>
</feature>
<dbReference type="RefSeq" id="WP_145063393.1">
    <property type="nucleotide sequence ID" value="NZ_CP036287.1"/>
</dbReference>
<evidence type="ECO:0000256" key="1">
    <source>
        <dbReference type="SAM" id="MobiDB-lite"/>
    </source>
</evidence>
<accession>A0A518BGS2</accession>
<keyword evidence="3" id="KW-1185">Reference proteome</keyword>
<dbReference type="Proteomes" id="UP000316921">
    <property type="component" value="Chromosome"/>
</dbReference>
<evidence type="ECO:0000313" key="2">
    <source>
        <dbReference type="EMBL" id="QDU66123.1"/>
    </source>
</evidence>
<evidence type="ECO:0000313" key="3">
    <source>
        <dbReference type="Proteomes" id="UP000316921"/>
    </source>
</evidence>
<feature type="compositionally biased region" description="Gly residues" evidence="1">
    <location>
        <begin position="57"/>
        <end position="67"/>
    </location>
</feature>
<name>A0A518BGS2_9BACT</name>
<gene>
    <name evidence="2" type="ORF">Pla133_11890</name>
</gene>